<dbReference type="SMART" id="SM00491">
    <property type="entry name" value="HELICc2"/>
    <property type="match status" value="1"/>
</dbReference>
<dbReference type="InterPro" id="IPR027417">
    <property type="entry name" value="P-loop_NTPase"/>
</dbReference>
<dbReference type="InterPro" id="IPR014013">
    <property type="entry name" value="Helic_SF1/SF2_ATP-bd_DinG/Rad3"/>
</dbReference>
<dbReference type="SMART" id="SM00487">
    <property type="entry name" value="DEXDc"/>
    <property type="match status" value="1"/>
</dbReference>
<keyword evidence="9" id="KW-0347">Helicase</keyword>
<gene>
    <name evidence="9" type="primary">dinG</name>
    <name evidence="9" type="ORF">NCTC13093_01754</name>
</gene>
<name>A0A2X0WV16_9GAMM</name>
<organism evidence="9 10">
    <name type="scientific">Anaerobiospirillum thomasii</name>
    <dbReference type="NCBI Taxonomy" id="179995"/>
    <lineage>
        <taxon>Bacteria</taxon>
        <taxon>Pseudomonadati</taxon>
        <taxon>Pseudomonadota</taxon>
        <taxon>Gammaproteobacteria</taxon>
        <taxon>Aeromonadales</taxon>
        <taxon>Succinivibrionaceae</taxon>
        <taxon>Anaerobiospirillum</taxon>
    </lineage>
</organism>
<evidence type="ECO:0000256" key="7">
    <source>
        <dbReference type="ARBA" id="ARBA00048954"/>
    </source>
</evidence>
<dbReference type="AlphaFoldDB" id="A0A2X0WV16"/>
<accession>A0A2X0WV16</accession>
<comment type="cofactor">
    <cofactor evidence="1">
        <name>[4Fe-4S] cluster</name>
        <dbReference type="ChEBI" id="CHEBI:49883"/>
    </cofactor>
</comment>
<evidence type="ECO:0000256" key="5">
    <source>
        <dbReference type="ARBA" id="ARBA00038058"/>
    </source>
</evidence>
<evidence type="ECO:0000313" key="10">
    <source>
        <dbReference type="Proteomes" id="UP000250086"/>
    </source>
</evidence>
<dbReference type="InterPro" id="IPR006555">
    <property type="entry name" value="ATP-dep_Helicase_C"/>
</dbReference>
<feature type="domain" description="Helicase ATP-binding" evidence="8">
    <location>
        <begin position="28"/>
        <end position="299"/>
    </location>
</feature>
<dbReference type="GO" id="GO:0016887">
    <property type="term" value="F:ATP hydrolysis activity"/>
    <property type="evidence" value="ECO:0007669"/>
    <property type="project" value="RHEA"/>
</dbReference>
<dbReference type="PANTHER" id="PTHR11472">
    <property type="entry name" value="DNA REPAIR DEAD HELICASE RAD3/XP-D SUBFAMILY MEMBER"/>
    <property type="match status" value="1"/>
</dbReference>
<dbReference type="GO" id="GO:0043139">
    <property type="term" value="F:5'-3' DNA helicase activity"/>
    <property type="evidence" value="ECO:0007669"/>
    <property type="project" value="UniProtKB-EC"/>
</dbReference>
<evidence type="ECO:0000256" key="3">
    <source>
        <dbReference type="ARBA" id="ARBA00022801"/>
    </source>
</evidence>
<dbReference type="GO" id="GO:0006281">
    <property type="term" value="P:DNA repair"/>
    <property type="evidence" value="ECO:0007669"/>
    <property type="project" value="TreeGrafter"/>
</dbReference>
<dbReference type="InterPro" id="IPR045028">
    <property type="entry name" value="DinG/Rad3-like"/>
</dbReference>
<dbReference type="SUPFAM" id="SSF52540">
    <property type="entry name" value="P-loop containing nucleoside triphosphate hydrolases"/>
    <property type="match status" value="2"/>
</dbReference>
<keyword evidence="3 9" id="KW-0378">Hydrolase</keyword>
<keyword evidence="10" id="KW-1185">Reference proteome</keyword>
<dbReference type="PANTHER" id="PTHR11472:SF34">
    <property type="entry name" value="REGULATOR OF TELOMERE ELONGATION HELICASE 1"/>
    <property type="match status" value="1"/>
</dbReference>
<comment type="catalytic activity">
    <reaction evidence="7">
        <text>ATP + H2O = ADP + phosphate + H(+)</text>
        <dbReference type="Rhea" id="RHEA:13065"/>
        <dbReference type="ChEBI" id="CHEBI:15377"/>
        <dbReference type="ChEBI" id="CHEBI:15378"/>
        <dbReference type="ChEBI" id="CHEBI:30616"/>
        <dbReference type="ChEBI" id="CHEBI:43474"/>
        <dbReference type="ChEBI" id="CHEBI:456216"/>
        <dbReference type="EC" id="5.6.2.3"/>
    </reaction>
</comment>
<dbReference type="EC" id="5.6.2.3" evidence="6"/>
<reference evidence="9 10" key="1">
    <citation type="submission" date="2018-06" db="EMBL/GenBank/DDBJ databases">
        <authorList>
            <consortium name="Pathogen Informatics"/>
            <person name="Doyle S."/>
        </authorList>
    </citation>
    <scope>NUCLEOTIDE SEQUENCE [LARGE SCALE GENOMIC DNA]</scope>
    <source>
        <strain evidence="9 10">NCTC13093</strain>
    </source>
</reference>
<evidence type="ECO:0000313" key="9">
    <source>
        <dbReference type="EMBL" id="SPT70342.1"/>
    </source>
</evidence>
<keyword evidence="2" id="KW-0547">Nucleotide-binding</keyword>
<keyword evidence="4" id="KW-0067">ATP-binding</keyword>
<evidence type="ECO:0000259" key="8">
    <source>
        <dbReference type="PROSITE" id="PS51193"/>
    </source>
</evidence>
<evidence type="ECO:0000256" key="1">
    <source>
        <dbReference type="ARBA" id="ARBA00001966"/>
    </source>
</evidence>
<evidence type="ECO:0000256" key="4">
    <source>
        <dbReference type="ARBA" id="ARBA00022840"/>
    </source>
</evidence>
<dbReference type="InterPro" id="IPR014001">
    <property type="entry name" value="Helicase_ATP-bd"/>
</dbReference>
<protein>
    <recommendedName>
        <fullName evidence="6">DNA 5'-3' helicase</fullName>
        <ecNumber evidence="6">5.6.2.3</ecNumber>
    </recommendedName>
</protein>
<sequence length="695" mass="78263">MTDKQQETLNKDIKSSSAIDAVFDKGGIFEKSIKDYVPRQGQMQMAHAVGRCFNRGNVLIAEAGTGTGKTFAYLVPALKAYKNVVISTASKALQDQIILNDIPRLVKILKLDIRYMVLKGFSNYLCLRNFYESKQLGVFSPKQLASLESLIESEKVLIAQESDKCTFCEVNSRYPKKITDLITCQSHNCLQGRCIYKDQCFAFAARQRASQSQIVVINHALFFSTLHLQNTNPMASLLPDYNALIFDEAHTLPDIGRNFFARSISGLELKEIQKDFFEAIKDVKDFPKGGFEDLFLLIDEASTHLYEYLESKLHPTDGKGEKINILYLKYTDYHEDGDNFTVDTTFRQKVGDLYLKLDKLVTLMENNKESAVEEIEGVVGRVVEARDVIVDCMTVDKDKMGNVNKQNQVSWIELGHKNYALSISPLDIGLDFGRFLLSKIERKVGVVMTSATISVKESFDKFIYDIGGNLLDDHIQTMIVPSVFDYAKNSILFVSKDFAPISDAFRIRRIIDKLEKAMDSVTGGIFFLTTSYRALNEASVILADRFRDKRQVLVQNSMSNSKLMDEFKKDGRAILIGTSSFWEGVDVPGRALSMVIIDKIPFGQPTDPLLQARCENLKKNGKNPFITLSIPEAVIALRQGVGRLIRKENDTGVMIICDPRLEQSSYGQIFLQSLPDMRRASSVDDIVAFFKEAQA</sequence>
<dbReference type="EMBL" id="UAPV01000001">
    <property type="protein sequence ID" value="SPT70342.1"/>
    <property type="molecule type" value="Genomic_DNA"/>
</dbReference>
<dbReference type="RefSeq" id="WP_113744428.1">
    <property type="nucleotide sequence ID" value="NZ_UAPV01000001.1"/>
</dbReference>
<dbReference type="Proteomes" id="UP000250086">
    <property type="component" value="Unassembled WGS sequence"/>
</dbReference>
<dbReference type="Gene3D" id="3.40.50.300">
    <property type="entry name" value="P-loop containing nucleotide triphosphate hydrolases"/>
    <property type="match status" value="2"/>
</dbReference>
<dbReference type="GO" id="GO:0005524">
    <property type="term" value="F:ATP binding"/>
    <property type="evidence" value="ECO:0007669"/>
    <property type="project" value="UniProtKB-KW"/>
</dbReference>
<dbReference type="GO" id="GO:0003676">
    <property type="term" value="F:nucleic acid binding"/>
    <property type="evidence" value="ECO:0007669"/>
    <property type="project" value="InterPro"/>
</dbReference>
<dbReference type="Pfam" id="PF13307">
    <property type="entry name" value="Helicase_C_2"/>
    <property type="match status" value="1"/>
</dbReference>
<evidence type="ECO:0000256" key="6">
    <source>
        <dbReference type="ARBA" id="ARBA00044969"/>
    </source>
</evidence>
<proteinExistence type="inferred from homology"/>
<evidence type="ECO:0000256" key="2">
    <source>
        <dbReference type="ARBA" id="ARBA00022741"/>
    </source>
</evidence>
<dbReference type="PROSITE" id="PS51193">
    <property type="entry name" value="HELICASE_ATP_BIND_2"/>
    <property type="match status" value="1"/>
</dbReference>
<comment type="similarity">
    <text evidence="5">Belongs to the helicase family. DinG subfamily.</text>
</comment>
<dbReference type="Pfam" id="PF00270">
    <property type="entry name" value="DEAD"/>
    <property type="match status" value="1"/>
</dbReference>
<dbReference type="InterPro" id="IPR011545">
    <property type="entry name" value="DEAD/DEAH_box_helicase_dom"/>
</dbReference>